<dbReference type="AlphaFoldDB" id="A0A9Y2MUR2"/>
<accession>A0A9Y2MUR2</accession>
<evidence type="ECO:0000313" key="2">
    <source>
        <dbReference type="EMBL" id="WIX76134.1"/>
    </source>
</evidence>
<reference evidence="2 3" key="1">
    <citation type="submission" date="2023-06" db="EMBL/GenBank/DDBJ databases">
        <authorList>
            <person name="Oyuntsetseg B."/>
            <person name="Kim S.B."/>
        </authorList>
    </citation>
    <scope>NUCLEOTIDE SEQUENCE [LARGE SCALE GENOMIC DNA]</scope>
    <source>
        <strain evidence="2 3">2-15</strain>
    </source>
</reference>
<evidence type="ECO:0000313" key="3">
    <source>
        <dbReference type="Proteomes" id="UP001236014"/>
    </source>
</evidence>
<protein>
    <submittedName>
        <fullName evidence="2">Uncharacterized protein</fullName>
    </submittedName>
</protein>
<keyword evidence="3" id="KW-1185">Reference proteome</keyword>
<organism evidence="2 3">
    <name type="scientific">Amycolatopsis carbonis</name>
    <dbReference type="NCBI Taxonomy" id="715471"/>
    <lineage>
        <taxon>Bacteria</taxon>
        <taxon>Bacillati</taxon>
        <taxon>Actinomycetota</taxon>
        <taxon>Actinomycetes</taxon>
        <taxon>Pseudonocardiales</taxon>
        <taxon>Pseudonocardiaceae</taxon>
        <taxon>Amycolatopsis</taxon>
    </lineage>
</organism>
<sequence>MDTLGKLRLEVEAIWGRDDTGLAAGTVFAVITTCDGRSELIAGHEAPDRPTAVTAARSWLLPAAAEAPVAPAGPTLVRERGDLGPSAPPTPVGGLRRPARPSAGQRAAGSCCWPVSAAPGRLSPTEARS</sequence>
<dbReference type="KEGG" id="acab:QRX50_32290"/>
<feature type="region of interest" description="Disordered" evidence="1">
    <location>
        <begin position="71"/>
        <end position="129"/>
    </location>
</feature>
<dbReference type="RefSeq" id="WP_285966891.1">
    <property type="nucleotide sequence ID" value="NZ_CP127294.1"/>
</dbReference>
<gene>
    <name evidence="2" type="ORF">QRX50_32290</name>
</gene>
<evidence type="ECO:0000256" key="1">
    <source>
        <dbReference type="SAM" id="MobiDB-lite"/>
    </source>
</evidence>
<dbReference type="Proteomes" id="UP001236014">
    <property type="component" value="Chromosome"/>
</dbReference>
<name>A0A9Y2MUR2_9PSEU</name>
<proteinExistence type="predicted"/>
<dbReference type="EMBL" id="CP127294">
    <property type="protein sequence ID" value="WIX76134.1"/>
    <property type="molecule type" value="Genomic_DNA"/>
</dbReference>